<evidence type="ECO:0000313" key="2">
    <source>
        <dbReference type="EMBL" id="CAH9059343.1"/>
    </source>
</evidence>
<dbReference type="EMBL" id="CAMAPE010000004">
    <property type="protein sequence ID" value="CAH9059343.1"/>
    <property type="molecule type" value="Genomic_DNA"/>
</dbReference>
<organism evidence="2 3">
    <name type="scientific">Cuscuta europaea</name>
    <name type="common">European dodder</name>
    <dbReference type="NCBI Taxonomy" id="41803"/>
    <lineage>
        <taxon>Eukaryota</taxon>
        <taxon>Viridiplantae</taxon>
        <taxon>Streptophyta</taxon>
        <taxon>Embryophyta</taxon>
        <taxon>Tracheophyta</taxon>
        <taxon>Spermatophyta</taxon>
        <taxon>Magnoliopsida</taxon>
        <taxon>eudicotyledons</taxon>
        <taxon>Gunneridae</taxon>
        <taxon>Pentapetalae</taxon>
        <taxon>asterids</taxon>
        <taxon>lamiids</taxon>
        <taxon>Solanales</taxon>
        <taxon>Convolvulaceae</taxon>
        <taxon>Cuscuteae</taxon>
        <taxon>Cuscuta</taxon>
        <taxon>Cuscuta subgen. Cuscuta</taxon>
    </lineage>
</organism>
<evidence type="ECO:0000256" key="1">
    <source>
        <dbReference type="SAM" id="MobiDB-lite"/>
    </source>
</evidence>
<name>A0A9P0YIZ2_CUSEU</name>
<dbReference type="AlphaFoldDB" id="A0A9P0YIZ2"/>
<feature type="region of interest" description="Disordered" evidence="1">
    <location>
        <begin position="1"/>
        <end position="62"/>
    </location>
</feature>
<gene>
    <name evidence="2" type="ORF">CEURO_LOCUS1403</name>
</gene>
<sequence>MGNCLNKRGSSSMVWAAEDEEDEWEWESQEKKTQKTGNGNSSRLVVGGGGDDKNSSAAAPSTTLKITISKNQLEQLLGLVRKGENSTCNKKYQIILARLLADSGSSTDQHGGDMVVRQRSWRPRLQSIPELN</sequence>
<dbReference type="OrthoDB" id="610799at2759"/>
<protein>
    <submittedName>
        <fullName evidence="2">Uncharacterized protein</fullName>
    </submittedName>
</protein>
<comment type="caution">
    <text evidence="2">The sequence shown here is derived from an EMBL/GenBank/DDBJ whole genome shotgun (WGS) entry which is preliminary data.</text>
</comment>
<feature type="compositionally biased region" description="Acidic residues" evidence="1">
    <location>
        <begin position="17"/>
        <end position="27"/>
    </location>
</feature>
<dbReference type="Proteomes" id="UP001152484">
    <property type="component" value="Unassembled WGS sequence"/>
</dbReference>
<evidence type="ECO:0000313" key="3">
    <source>
        <dbReference type="Proteomes" id="UP001152484"/>
    </source>
</evidence>
<dbReference type="PANTHER" id="PTHR33647">
    <property type="entry name" value="OS01G0793900 PROTEIN"/>
    <property type="match status" value="1"/>
</dbReference>
<keyword evidence="3" id="KW-1185">Reference proteome</keyword>
<dbReference type="PANTHER" id="PTHR33647:SF5">
    <property type="entry name" value="OS01G0793900 PROTEIN"/>
    <property type="match status" value="1"/>
</dbReference>
<proteinExistence type="predicted"/>
<accession>A0A9P0YIZ2</accession>
<reference evidence="2" key="1">
    <citation type="submission" date="2022-07" db="EMBL/GenBank/DDBJ databases">
        <authorList>
            <person name="Macas J."/>
            <person name="Novak P."/>
            <person name="Neumann P."/>
        </authorList>
    </citation>
    <scope>NUCLEOTIDE SEQUENCE</scope>
</reference>